<keyword evidence="3" id="KW-1185">Reference proteome</keyword>
<feature type="signal peptide" evidence="1">
    <location>
        <begin position="1"/>
        <end position="28"/>
    </location>
</feature>
<gene>
    <name evidence="2" type="ORF">Mth01_24160</name>
</gene>
<dbReference type="Proteomes" id="UP000610966">
    <property type="component" value="Unassembled WGS sequence"/>
</dbReference>
<evidence type="ECO:0000313" key="2">
    <source>
        <dbReference type="EMBL" id="GIH70163.1"/>
    </source>
</evidence>
<organism evidence="2 3">
    <name type="scientific">Sphaerimonospora thailandensis</name>
    <dbReference type="NCBI Taxonomy" id="795644"/>
    <lineage>
        <taxon>Bacteria</taxon>
        <taxon>Bacillati</taxon>
        <taxon>Actinomycetota</taxon>
        <taxon>Actinomycetes</taxon>
        <taxon>Streptosporangiales</taxon>
        <taxon>Streptosporangiaceae</taxon>
        <taxon>Sphaerimonospora</taxon>
    </lineage>
</organism>
<evidence type="ECO:0000313" key="3">
    <source>
        <dbReference type="Proteomes" id="UP000610966"/>
    </source>
</evidence>
<sequence>MNSRILPGLALAAALTIPAVVTPGAALAGTTSAHTSAAGAAAPKPLAGVAVYLSYGKGYPISRYEPGRGFTKLGGAPDTFQFAASPDGEKLAWITMDGRVHVKAGRSAKVVAKGAGAGAPCATPVWSPDSAHVAYLGRSNADASPLMIARADGTGARKAGKTRGVCHLAWSGDGWRLAGYAGTTEGVYTLDLKSGRSVRAKGVKLANHVQSLSPDGRKVVVHALSPAAPGGDGVWPTAFNPTIVDTVTGKRVPIPVKGTKLGAFYLEDGRLVVRVAGRAHNTWVVLDSAGRELQRLAEPAQARRLGLLQIVR</sequence>
<dbReference type="SUPFAM" id="SSF82171">
    <property type="entry name" value="DPP6 N-terminal domain-like"/>
    <property type="match status" value="1"/>
</dbReference>
<protein>
    <recommendedName>
        <fullName evidence="4">WD40 repeat protein</fullName>
    </recommendedName>
</protein>
<accession>A0A8J3R810</accession>
<comment type="caution">
    <text evidence="2">The sequence shown here is derived from an EMBL/GenBank/DDBJ whole genome shotgun (WGS) entry which is preliminary data.</text>
</comment>
<evidence type="ECO:0000256" key="1">
    <source>
        <dbReference type="SAM" id="SignalP"/>
    </source>
</evidence>
<feature type="chain" id="PRO_5035152102" description="WD40 repeat protein" evidence="1">
    <location>
        <begin position="29"/>
        <end position="312"/>
    </location>
</feature>
<dbReference type="AlphaFoldDB" id="A0A8J3R810"/>
<dbReference type="RefSeq" id="WP_204015884.1">
    <property type="nucleotide sequence ID" value="NZ_BOOG01000020.1"/>
</dbReference>
<reference evidence="2" key="1">
    <citation type="submission" date="2021-01" db="EMBL/GenBank/DDBJ databases">
        <title>Whole genome shotgun sequence of Sphaerimonospora thailandensis NBRC 107569.</title>
        <authorList>
            <person name="Komaki H."/>
            <person name="Tamura T."/>
        </authorList>
    </citation>
    <scope>NUCLEOTIDE SEQUENCE</scope>
    <source>
        <strain evidence="2">NBRC 107569</strain>
    </source>
</reference>
<evidence type="ECO:0008006" key="4">
    <source>
        <dbReference type="Google" id="ProtNLM"/>
    </source>
</evidence>
<name>A0A8J3R810_9ACTN</name>
<dbReference type="Gene3D" id="2.120.10.30">
    <property type="entry name" value="TolB, C-terminal domain"/>
    <property type="match status" value="1"/>
</dbReference>
<dbReference type="EMBL" id="BOOG01000020">
    <property type="protein sequence ID" value="GIH70163.1"/>
    <property type="molecule type" value="Genomic_DNA"/>
</dbReference>
<dbReference type="InterPro" id="IPR011042">
    <property type="entry name" value="6-blade_b-propeller_TolB-like"/>
</dbReference>
<keyword evidence="1" id="KW-0732">Signal</keyword>
<proteinExistence type="predicted"/>